<evidence type="ECO:0000256" key="1">
    <source>
        <dbReference type="SAM" id="MobiDB-lite"/>
    </source>
</evidence>
<keyword evidence="3" id="KW-1185">Reference proteome</keyword>
<organism evidence="2 3">
    <name type="scientific">Puccinia sorghi</name>
    <dbReference type="NCBI Taxonomy" id="27349"/>
    <lineage>
        <taxon>Eukaryota</taxon>
        <taxon>Fungi</taxon>
        <taxon>Dikarya</taxon>
        <taxon>Basidiomycota</taxon>
        <taxon>Pucciniomycotina</taxon>
        <taxon>Pucciniomycetes</taxon>
        <taxon>Pucciniales</taxon>
        <taxon>Pucciniaceae</taxon>
        <taxon>Puccinia</taxon>
    </lineage>
</organism>
<dbReference type="VEuPathDB" id="FungiDB:VP01_10475g1"/>
<reference evidence="2 3" key="1">
    <citation type="submission" date="2015-08" db="EMBL/GenBank/DDBJ databases">
        <title>Next Generation Sequencing and Analysis of the Genome of Puccinia sorghi L Schw, the Causal Agent of Maize Common Rust.</title>
        <authorList>
            <person name="Rochi L."/>
            <person name="Burguener G."/>
            <person name="Darino M."/>
            <person name="Turjanski A."/>
            <person name="Kreff E."/>
            <person name="Dieguez M.J."/>
            <person name="Sacco F."/>
        </authorList>
    </citation>
    <scope>NUCLEOTIDE SEQUENCE [LARGE SCALE GENOMIC DNA]</scope>
    <source>
        <strain evidence="2 3">RO10H11247</strain>
    </source>
</reference>
<feature type="region of interest" description="Disordered" evidence="1">
    <location>
        <begin position="47"/>
        <end position="67"/>
    </location>
</feature>
<evidence type="ECO:0000313" key="3">
    <source>
        <dbReference type="Proteomes" id="UP000037035"/>
    </source>
</evidence>
<dbReference type="Proteomes" id="UP000037035">
    <property type="component" value="Unassembled WGS sequence"/>
</dbReference>
<feature type="compositionally biased region" description="Polar residues" evidence="1">
    <location>
        <begin position="47"/>
        <end position="63"/>
    </location>
</feature>
<accession>A0A0L6VUI2</accession>
<gene>
    <name evidence="2" type="ORF">VP01_10475g1</name>
</gene>
<evidence type="ECO:0000313" key="2">
    <source>
        <dbReference type="EMBL" id="KNZ64282.1"/>
    </source>
</evidence>
<protein>
    <submittedName>
        <fullName evidence="2">Uncharacterized protein</fullName>
    </submittedName>
</protein>
<feature type="non-terminal residue" evidence="2">
    <location>
        <position position="89"/>
    </location>
</feature>
<proteinExistence type="predicted"/>
<dbReference type="EMBL" id="LAVV01000527">
    <property type="protein sequence ID" value="KNZ64282.1"/>
    <property type="molecule type" value="Genomic_DNA"/>
</dbReference>
<dbReference type="AlphaFoldDB" id="A0A0L6VUI2"/>
<name>A0A0L6VUI2_9BASI</name>
<sequence length="89" mass="10225">MQRRLWLPENLRQSLQRFAAEIINTKQTWEETGAISDCEDLKIQTPAGTIQSPTTSRPTQLLQKKQVKTMHKVRPAICLRKTPTTPPDQ</sequence>
<comment type="caution">
    <text evidence="2">The sequence shown here is derived from an EMBL/GenBank/DDBJ whole genome shotgun (WGS) entry which is preliminary data.</text>
</comment>